<dbReference type="InterPro" id="IPR012349">
    <property type="entry name" value="Split_barrel_FMN-bd"/>
</dbReference>
<dbReference type="AlphaFoldDB" id="A0ABD5XX03"/>
<dbReference type="Pfam" id="PF12900">
    <property type="entry name" value="Pyridox_ox_2"/>
    <property type="match status" value="1"/>
</dbReference>
<dbReference type="EMBL" id="JBHTAS010000001">
    <property type="protein sequence ID" value="MFC7139662.1"/>
    <property type="molecule type" value="Genomic_DNA"/>
</dbReference>
<accession>A0ABD5XX03</accession>
<dbReference type="GeneID" id="78819921"/>
<evidence type="ECO:0000313" key="2">
    <source>
        <dbReference type="Proteomes" id="UP001596432"/>
    </source>
</evidence>
<dbReference type="Gene3D" id="2.30.110.10">
    <property type="entry name" value="Electron Transport, Fmn-binding Protein, Chain A"/>
    <property type="match status" value="1"/>
</dbReference>
<proteinExistence type="predicted"/>
<organism evidence="1 2">
    <name type="scientific">Halosimplex aquaticum</name>
    <dbReference type="NCBI Taxonomy" id="3026162"/>
    <lineage>
        <taxon>Archaea</taxon>
        <taxon>Methanobacteriati</taxon>
        <taxon>Methanobacteriota</taxon>
        <taxon>Stenosarchaea group</taxon>
        <taxon>Halobacteria</taxon>
        <taxon>Halobacteriales</taxon>
        <taxon>Haloarculaceae</taxon>
        <taxon>Halosimplex</taxon>
    </lineage>
</organism>
<dbReference type="SUPFAM" id="SSF50475">
    <property type="entry name" value="FMN-binding split barrel"/>
    <property type="match status" value="1"/>
</dbReference>
<dbReference type="RefSeq" id="WP_274325245.1">
    <property type="nucleotide sequence ID" value="NZ_CP118158.1"/>
</dbReference>
<name>A0ABD5XX03_9EURY</name>
<dbReference type="InterPro" id="IPR024747">
    <property type="entry name" value="Pyridox_Oxase-rel"/>
</dbReference>
<keyword evidence="2" id="KW-1185">Reference proteome</keyword>
<comment type="caution">
    <text evidence="1">The sequence shown here is derived from an EMBL/GenBank/DDBJ whole genome shotgun (WGS) entry which is preliminary data.</text>
</comment>
<protein>
    <submittedName>
        <fullName evidence="1">Pyridoxamine 5'-phosphate oxidase family protein</fullName>
    </submittedName>
</protein>
<evidence type="ECO:0000313" key="1">
    <source>
        <dbReference type="EMBL" id="MFC7139662.1"/>
    </source>
</evidence>
<dbReference type="Proteomes" id="UP001596432">
    <property type="component" value="Unassembled WGS sequence"/>
</dbReference>
<sequence>MTDATHVELGDDEVDEFLGSGGTGVLALSTLGDEPPDAVPVSYGYDQPDRVLYFRVSVGHEDDPVELADRPVTFVAYGTEGEDDRWTSVVARGRLQDTDEKGVGTDVLAEMERIDIPLVDVFEEPLRMVSFDFFRLDPTDLYGRTESLVND</sequence>
<reference evidence="1 2" key="1">
    <citation type="journal article" date="2019" name="Int. J. Syst. Evol. Microbiol.">
        <title>The Global Catalogue of Microorganisms (GCM) 10K type strain sequencing project: providing services to taxonomists for standard genome sequencing and annotation.</title>
        <authorList>
            <consortium name="The Broad Institute Genomics Platform"/>
            <consortium name="The Broad Institute Genome Sequencing Center for Infectious Disease"/>
            <person name="Wu L."/>
            <person name="Ma J."/>
        </authorList>
    </citation>
    <scope>NUCLEOTIDE SEQUENCE [LARGE SCALE GENOMIC DNA]</scope>
    <source>
        <strain evidence="1 2">XZYJT29</strain>
    </source>
</reference>
<gene>
    <name evidence="1" type="ORF">ACFQMA_07395</name>
</gene>